<keyword evidence="5" id="KW-1185">Reference proteome</keyword>
<evidence type="ECO:0000256" key="2">
    <source>
        <dbReference type="ARBA" id="ARBA00023002"/>
    </source>
</evidence>
<protein>
    <recommendedName>
        <fullName evidence="6">NAD(P)-binding protein</fullName>
    </recommendedName>
</protein>
<evidence type="ECO:0000313" key="4">
    <source>
        <dbReference type="EMBL" id="KAK0647394.1"/>
    </source>
</evidence>
<feature type="compositionally biased region" description="Basic and acidic residues" evidence="3">
    <location>
        <begin position="183"/>
        <end position="198"/>
    </location>
</feature>
<reference evidence="4" key="1">
    <citation type="submission" date="2023-06" db="EMBL/GenBank/DDBJ databases">
        <title>Multi-omics analyses reveal the molecular pathogenesis toolkit of Lasiodiplodia hormozganensis, a cross-kingdom pathogen.</title>
        <authorList>
            <person name="Felix C."/>
            <person name="Meneses R."/>
            <person name="Goncalves M.F.M."/>
            <person name="Tilleman L."/>
            <person name="Duarte A.S."/>
            <person name="Jorrin-Novo J.V."/>
            <person name="Van De Peer Y."/>
            <person name="Deforce D."/>
            <person name="Van Nieuwerburgh F."/>
            <person name="Esteves A.C."/>
            <person name="Alves A."/>
        </authorList>
    </citation>
    <scope>NUCLEOTIDE SEQUENCE</scope>
    <source>
        <strain evidence="4">CBS 339.90</strain>
    </source>
</reference>
<accession>A0AA39Y7Z1</accession>
<evidence type="ECO:0000256" key="3">
    <source>
        <dbReference type="SAM" id="MobiDB-lite"/>
    </source>
</evidence>
<dbReference type="AlphaFoldDB" id="A0AA39Y7Z1"/>
<dbReference type="Pfam" id="PF00106">
    <property type="entry name" value="adh_short"/>
    <property type="match status" value="1"/>
</dbReference>
<organism evidence="4 5">
    <name type="scientific">Lasiodiplodia hormozganensis</name>
    <dbReference type="NCBI Taxonomy" id="869390"/>
    <lineage>
        <taxon>Eukaryota</taxon>
        <taxon>Fungi</taxon>
        <taxon>Dikarya</taxon>
        <taxon>Ascomycota</taxon>
        <taxon>Pezizomycotina</taxon>
        <taxon>Dothideomycetes</taxon>
        <taxon>Dothideomycetes incertae sedis</taxon>
        <taxon>Botryosphaeriales</taxon>
        <taxon>Botryosphaeriaceae</taxon>
        <taxon>Lasiodiplodia</taxon>
    </lineage>
</organism>
<dbReference type="PANTHER" id="PTHR42901:SF1">
    <property type="entry name" value="ALCOHOL DEHYDROGENASE"/>
    <property type="match status" value="1"/>
</dbReference>
<evidence type="ECO:0000313" key="5">
    <source>
        <dbReference type="Proteomes" id="UP001175001"/>
    </source>
</evidence>
<dbReference type="PRINTS" id="PR00081">
    <property type="entry name" value="GDHRDH"/>
</dbReference>
<dbReference type="PANTHER" id="PTHR42901">
    <property type="entry name" value="ALCOHOL DEHYDROGENASE"/>
    <property type="match status" value="1"/>
</dbReference>
<keyword evidence="2" id="KW-0560">Oxidoreductase</keyword>
<sequence length="339" mass="37314">MATILPIRNLTKTVHRTKYFAVDPANPAISAAGKTVLITGGATGIGYAIARSFAAAGAGILVLLARRAHVLEESAEKLRKEFEEKGTTVWTYAVDIKDKKSVATVFTNVRAKLNSGGGDDGQSDIDILVTSAVYLEHGLPVLAYTNEAFRETFETNVLGNMNVLRAFLGPEAAAVPVLGLDRPKELESKTQERQEEQGASKTSRGMMKEKIIIDVSTNATYVPYPSTALYAPTKYYFTYILRHLQNELDQLGGSLRVRVHSFHPGEIYTPAAERAGISRDAYEFDDESLPGGFAVWLASPAAEFLKGRFLFARWDVDEIVAMRQSFEQDEELCRIVLKV</sequence>
<dbReference type="InterPro" id="IPR036291">
    <property type="entry name" value="NAD(P)-bd_dom_sf"/>
</dbReference>
<comment type="caution">
    <text evidence="4">The sequence shown here is derived from an EMBL/GenBank/DDBJ whole genome shotgun (WGS) entry which is preliminary data.</text>
</comment>
<proteinExistence type="inferred from homology"/>
<evidence type="ECO:0000256" key="1">
    <source>
        <dbReference type="ARBA" id="ARBA00006484"/>
    </source>
</evidence>
<evidence type="ECO:0008006" key="6">
    <source>
        <dbReference type="Google" id="ProtNLM"/>
    </source>
</evidence>
<dbReference type="EMBL" id="JAUJDW010000050">
    <property type="protein sequence ID" value="KAK0647394.1"/>
    <property type="molecule type" value="Genomic_DNA"/>
</dbReference>
<dbReference type="Proteomes" id="UP001175001">
    <property type="component" value="Unassembled WGS sequence"/>
</dbReference>
<comment type="similarity">
    <text evidence="1">Belongs to the short-chain dehydrogenases/reductases (SDR) family.</text>
</comment>
<gene>
    <name evidence="4" type="ORF">DIS24_g7774</name>
</gene>
<dbReference type="Gene3D" id="3.40.50.720">
    <property type="entry name" value="NAD(P)-binding Rossmann-like Domain"/>
    <property type="match status" value="1"/>
</dbReference>
<dbReference type="GO" id="GO:0016491">
    <property type="term" value="F:oxidoreductase activity"/>
    <property type="evidence" value="ECO:0007669"/>
    <property type="project" value="UniProtKB-KW"/>
</dbReference>
<name>A0AA39Y7Z1_9PEZI</name>
<dbReference type="SUPFAM" id="SSF51735">
    <property type="entry name" value="NAD(P)-binding Rossmann-fold domains"/>
    <property type="match status" value="1"/>
</dbReference>
<dbReference type="InterPro" id="IPR002347">
    <property type="entry name" value="SDR_fam"/>
</dbReference>
<feature type="region of interest" description="Disordered" evidence="3">
    <location>
        <begin position="183"/>
        <end position="204"/>
    </location>
</feature>
<dbReference type="CDD" id="cd05233">
    <property type="entry name" value="SDR_c"/>
    <property type="match status" value="1"/>
</dbReference>